<evidence type="ECO:0000256" key="1">
    <source>
        <dbReference type="SAM" id="Phobius"/>
    </source>
</evidence>
<keyword evidence="4" id="KW-1185">Reference proteome</keyword>
<proteinExistence type="predicted"/>
<feature type="domain" description="DUF6533" evidence="2">
    <location>
        <begin position="21"/>
        <end position="64"/>
    </location>
</feature>
<accession>A0A8H5GN55</accession>
<evidence type="ECO:0000259" key="2">
    <source>
        <dbReference type="Pfam" id="PF20151"/>
    </source>
</evidence>
<dbReference type="AlphaFoldDB" id="A0A8H5GN55"/>
<gene>
    <name evidence="3" type="ORF">D9758_009839</name>
</gene>
<keyword evidence="1" id="KW-0472">Membrane</keyword>
<reference evidence="3 4" key="1">
    <citation type="journal article" date="2020" name="ISME J.">
        <title>Uncovering the hidden diversity of litter-decomposition mechanisms in mushroom-forming fungi.</title>
        <authorList>
            <person name="Floudas D."/>
            <person name="Bentzer J."/>
            <person name="Ahren D."/>
            <person name="Johansson T."/>
            <person name="Persson P."/>
            <person name="Tunlid A."/>
        </authorList>
    </citation>
    <scope>NUCLEOTIDE SEQUENCE [LARGE SCALE GENOMIC DNA]</scope>
    <source>
        <strain evidence="3 4">CBS 291.85</strain>
    </source>
</reference>
<evidence type="ECO:0000313" key="4">
    <source>
        <dbReference type="Proteomes" id="UP000559256"/>
    </source>
</evidence>
<dbReference type="EMBL" id="JAACJM010000018">
    <property type="protein sequence ID" value="KAF5367710.1"/>
    <property type="molecule type" value="Genomic_DNA"/>
</dbReference>
<feature type="transmembrane region" description="Helical" evidence="1">
    <location>
        <begin position="232"/>
        <end position="250"/>
    </location>
</feature>
<dbReference type="Proteomes" id="UP000559256">
    <property type="component" value="Unassembled WGS sequence"/>
</dbReference>
<dbReference type="OrthoDB" id="3349377at2759"/>
<comment type="caution">
    <text evidence="3">The sequence shown here is derived from an EMBL/GenBank/DDBJ whole genome shotgun (WGS) entry which is preliminary data.</text>
</comment>
<feature type="transmembrane region" description="Helical" evidence="1">
    <location>
        <begin position="94"/>
        <end position="116"/>
    </location>
</feature>
<feature type="transmembrane region" description="Helical" evidence="1">
    <location>
        <begin position="256"/>
        <end position="277"/>
    </location>
</feature>
<organism evidence="3 4">
    <name type="scientific">Tetrapyrgos nigripes</name>
    <dbReference type="NCBI Taxonomy" id="182062"/>
    <lineage>
        <taxon>Eukaryota</taxon>
        <taxon>Fungi</taxon>
        <taxon>Dikarya</taxon>
        <taxon>Basidiomycota</taxon>
        <taxon>Agaricomycotina</taxon>
        <taxon>Agaricomycetes</taxon>
        <taxon>Agaricomycetidae</taxon>
        <taxon>Agaricales</taxon>
        <taxon>Marasmiineae</taxon>
        <taxon>Marasmiaceae</taxon>
        <taxon>Tetrapyrgos</taxon>
    </lineage>
</organism>
<name>A0A8H5GN55_9AGAR</name>
<keyword evidence="1" id="KW-1133">Transmembrane helix</keyword>
<sequence length="327" mass="37293">MSSDAAALEKVMYAFQLHGCLDFAGLALVFYDYILTFSEEYRLIWKKPKNWTTGLFFINRYLIFVESVVTLYGHVGTNVSTNILCIVSQHQSRFLGSCRFVLANWLVATSLFHMIVTESIVWLCTHSSGYGHLFGSHSEAFDHTRQNFTAFISITENSRPMHKIRSFAKFMDILVCNASFETKSLSIFTDRIPIMVYETVTIGLVANQLRLYLKNRSQFTSNLIELVLRNTLLYLGSMFVFYIASAVLFANPEQTLTSVLNSLTLSALSVLGNRMLLDLRAEHERKREGGTFATTSYIRRELETVRFADRADVQGSHDTEMSTHWGQ</sequence>
<feature type="transmembrane region" description="Helical" evidence="1">
    <location>
        <begin position="194"/>
        <end position="212"/>
    </location>
</feature>
<keyword evidence="1" id="KW-0812">Transmembrane</keyword>
<dbReference type="Pfam" id="PF20151">
    <property type="entry name" value="DUF6533"/>
    <property type="match status" value="1"/>
</dbReference>
<evidence type="ECO:0000313" key="3">
    <source>
        <dbReference type="EMBL" id="KAF5367710.1"/>
    </source>
</evidence>
<feature type="transmembrane region" description="Helical" evidence="1">
    <location>
        <begin position="12"/>
        <end position="31"/>
    </location>
</feature>
<protein>
    <recommendedName>
        <fullName evidence="2">DUF6533 domain-containing protein</fullName>
    </recommendedName>
</protein>
<dbReference type="InterPro" id="IPR045340">
    <property type="entry name" value="DUF6533"/>
</dbReference>